<dbReference type="NCBIfam" id="TIGR03620">
    <property type="entry name" value="F420_MSMEG_4141"/>
    <property type="match status" value="1"/>
</dbReference>
<evidence type="ECO:0000259" key="2">
    <source>
        <dbReference type="Pfam" id="PF00296"/>
    </source>
</evidence>
<gene>
    <name evidence="4" type="ORF">UFOPK2624_01831</name>
    <name evidence="5" type="ORF">UFOPK2969_01257</name>
    <name evidence="3" type="ORF">UFOPK4201_01225</name>
</gene>
<accession>A0A6J6RK71</accession>
<name>A0A6J6RK71_9ZZZZ</name>
<dbReference type="SUPFAM" id="SSF51679">
    <property type="entry name" value="Bacterial luciferase-like"/>
    <property type="match status" value="1"/>
</dbReference>
<evidence type="ECO:0000313" key="5">
    <source>
        <dbReference type="EMBL" id="CAB4797227.1"/>
    </source>
</evidence>
<dbReference type="InterPro" id="IPR019922">
    <property type="entry name" value="Lucif-like_OxRdatse_MSMEG_4141"/>
</dbReference>
<reference evidence="4" key="1">
    <citation type="submission" date="2020-05" db="EMBL/GenBank/DDBJ databases">
        <authorList>
            <person name="Chiriac C."/>
            <person name="Salcher M."/>
            <person name="Ghai R."/>
            <person name="Kavagutti S V."/>
        </authorList>
    </citation>
    <scope>NUCLEOTIDE SEQUENCE</scope>
</reference>
<dbReference type="InterPro" id="IPR050564">
    <property type="entry name" value="F420-G6PD/mer"/>
</dbReference>
<evidence type="ECO:0000313" key="4">
    <source>
        <dbReference type="EMBL" id="CAB4722793.1"/>
    </source>
</evidence>
<dbReference type="InterPro" id="IPR011251">
    <property type="entry name" value="Luciferase-like_dom"/>
</dbReference>
<feature type="domain" description="Luciferase-like" evidence="2">
    <location>
        <begin position="67"/>
        <end position="311"/>
    </location>
</feature>
<dbReference type="PANTHER" id="PTHR43244">
    <property type="match status" value="1"/>
</dbReference>
<dbReference type="EMBL" id="CAFAAD010000098">
    <property type="protein sequence ID" value="CAB4797227.1"/>
    <property type="molecule type" value="Genomic_DNA"/>
</dbReference>
<evidence type="ECO:0000313" key="3">
    <source>
        <dbReference type="EMBL" id="CAB4372044.1"/>
    </source>
</evidence>
<evidence type="ECO:0000256" key="1">
    <source>
        <dbReference type="ARBA" id="ARBA00023002"/>
    </source>
</evidence>
<dbReference type="Gene3D" id="3.20.20.30">
    <property type="entry name" value="Luciferase-like domain"/>
    <property type="match status" value="1"/>
</dbReference>
<dbReference type="EMBL" id="CAEUNJ010000052">
    <property type="protein sequence ID" value="CAB4372044.1"/>
    <property type="molecule type" value="Genomic_DNA"/>
</dbReference>
<dbReference type="EMBL" id="CAEZXY010000125">
    <property type="protein sequence ID" value="CAB4722793.1"/>
    <property type="molecule type" value="Genomic_DNA"/>
</dbReference>
<sequence length="338" mass="36153">MRRVRVGFASTEELASSGESTGFVSTSASVEPTSSRAAVVAYGEGMNLGRVGLWAYQLDLVPSSLAQETAAEIDELGYGALWIPEMIGRESFVSSTLLLAASKKMVVATGIASIYARDALCANSAWNTVSEAFPDRFLLGLGVSHEVMVSGLRGHDYSKPYSAMKSYLDGMDNGLFTAAPPSAPPQKVLAALGPKMLELAAERTQGAHPYFIPVEHTAFAREVMGNRGWLCPEQAVVLETDPAKAREIARGHMSMYLTLPNYTNNLKRFGFTDADIADGGSDRLVDAIVAWGDEGSISDRVKAHHDAGADHVCIQVLPSDGTSIPMETWQRLAPALLG</sequence>
<dbReference type="InterPro" id="IPR036661">
    <property type="entry name" value="Luciferase-like_sf"/>
</dbReference>
<dbReference type="Pfam" id="PF00296">
    <property type="entry name" value="Bac_luciferase"/>
    <property type="match status" value="1"/>
</dbReference>
<dbReference type="AlphaFoldDB" id="A0A6J6RK71"/>
<dbReference type="PANTHER" id="PTHR43244:SF1">
    <property type="entry name" value="5,10-METHYLENETETRAHYDROMETHANOPTERIN REDUCTASE"/>
    <property type="match status" value="1"/>
</dbReference>
<dbReference type="GO" id="GO:0016705">
    <property type="term" value="F:oxidoreductase activity, acting on paired donors, with incorporation or reduction of molecular oxygen"/>
    <property type="evidence" value="ECO:0007669"/>
    <property type="project" value="InterPro"/>
</dbReference>
<keyword evidence="1" id="KW-0560">Oxidoreductase</keyword>
<proteinExistence type="predicted"/>
<organism evidence="4">
    <name type="scientific">freshwater metagenome</name>
    <dbReference type="NCBI Taxonomy" id="449393"/>
    <lineage>
        <taxon>unclassified sequences</taxon>
        <taxon>metagenomes</taxon>
        <taxon>ecological metagenomes</taxon>
    </lineage>
</organism>
<protein>
    <submittedName>
        <fullName evidence="4">Unannotated protein</fullName>
    </submittedName>
</protein>